<name>A0ABQ2JPY1_9SPHN</name>
<dbReference type="RefSeq" id="WP_188819532.1">
    <property type="nucleotide sequence ID" value="NZ_BMLK01000008.1"/>
</dbReference>
<organism evidence="2 3">
    <name type="scientific">Novosphingobium indicum</name>
    <dbReference type="NCBI Taxonomy" id="462949"/>
    <lineage>
        <taxon>Bacteria</taxon>
        <taxon>Pseudomonadati</taxon>
        <taxon>Pseudomonadota</taxon>
        <taxon>Alphaproteobacteria</taxon>
        <taxon>Sphingomonadales</taxon>
        <taxon>Sphingomonadaceae</taxon>
        <taxon>Novosphingobium</taxon>
    </lineage>
</organism>
<feature type="domain" description="Phage neck terminator protein gp12-like" evidence="1">
    <location>
        <begin position="9"/>
        <end position="159"/>
    </location>
</feature>
<keyword evidence="3" id="KW-1185">Reference proteome</keyword>
<dbReference type="NCBIfam" id="NF047498">
    <property type="entry name" value="LIC_12616_fam"/>
    <property type="match status" value="1"/>
</dbReference>
<protein>
    <recommendedName>
        <fullName evidence="1">Phage neck terminator protein gp12-like domain-containing protein</fullName>
    </recommendedName>
</protein>
<comment type="caution">
    <text evidence="2">The sequence shown here is derived from an EMBL/GenBank/DDBJ whole genome shotgun (WGS) entry which is preliminary data.</text>
</comment>
<accession>A0ABQ2JPY1</accession>
<dbReference type="InterPro" id="IPR057087">
    <property type="entry name" value="Gp12-like"/>
</dbReference>
<evidence type="ECO:0000259" key="1">
    <source>
        <dbReference type="Pfam" id="PF23961"/>
    </source>
</evidence>
<gene>
    <name evidence="2" type="ORF">GCM10011349_19910</name>
</gene>
<evidence type="ECO:0000313" key="2">
    <source>
        <dbReference type="EMBL" id="GGN49347.1"/>
    </source>
</evidence>
<proteinExistence type="predicted"/>
<reference evidence="3" key="1">
    <citation type="journal article" date="2019" name="Int. J. Syst. Evol. Microbiol.">
        <title>The Global Catalogue of Microorganisms (GCM) 10K type strain sequencing project: providing services to taxonomists for standard genome sequencing and annotation.</title>
        <authorList>
            <consortium name="The Broad Institute Genomics Platform"/>
            <consortium name="The Broad Institute Genome Sequencing Center for Infectious Disease"/>
            <person name="Wu L."/>
            <person name="Ma J."/>
        </authorList>
    </citation>
    <scope>NUCLEOTIDE SEQUENCE [LARGE SCALE GENOMIC DNA]</scope>
    <source>
        <strain evidence="3">CGMCC 1.6784</strain>
    </source>
</reference>
<dbReference type="EMBL" id="BMLK01000008">
    <property type="protein sequence ID" value="GGN49347.1"/>
    <property type="molecule type" value="Genomic_DNA"/>
</dbReference>
<evidence type="ECO:0000313" key="3">
    <source>
        <dbReference type="Proteomes" id="UP000605099"/>
    </source>
</evidence>
<dbReference type="Pfam" id="PF23961">
    <property type="entry name" value="Phage_tail_terminator_9"/>
    <property type="match status" value="1"/>
</dbReference>
<sequence length="167" mass="18061">MTPAITESAMFTGLRAFLLAVAPSGAEVVQGLGNRVPMPAAGTLVVMTELRREQMAQTTHAYRPDDDKEDIARSTAVHFQLDVYGETAGDTAQVITNLLRDAWGVDFLAPHNIAPLYATDPVSMPLIAGEMQYVQRRVISIALHANLIVTVPAEFADNLITTLVEVT</sequence>
<dbReference type="Proteomes" id="UP000605099">
    <property type="component" value="Unassembled WGS sequence"/>
</dbReference>